<evidence type="ECO:0000256" key="7">
    <source>
        <dbReference type="ARBA" id="ARBA00022989"/>
    </source>
</evidence>
<dbReference type="Pfam" id="PF02386">
    <property type="entry name" value="TrkH"/>
    <property type="match status" value="1"/>
</dbReference>
<feature type="compositionally biased region" description="Polar residues" evidence="10">
    <location>
        <begin position="145"/>
        <end position="154"/>
    </location>
</feature>
<feature type="transmembrane region" description="Helical" evidence="11">
    <location>
        <begin position="510"/>
        <end position="527"/>
    </location>
</feature>
<evidence type="ECO:0000256" key="9">
    <source>
        <dbReference type="ARBA" id="ARBA00023136"/>
    </source>
</evidence>
<name>A0A0D2IQT5_9EURO</name>
<dbReference type="HOGENOM" id="CLU_005947_5_0_1"/>
<dbReference type="InterPro" id="IPR003445">
    <property type="entry name" value="Cat_transpt"/>
</dbReference>
<protein>
    <submittedName>
        <fullName evidence="12">Rhinocladiella mackenziei CBS 650.93 unplaced genomic scaffold supercont1.2, whole genome shotgun sequence</fullName>
    </submittedName>
</protein>
<comment type="similarity">
    <text evidence="2">Belongs to the TrkH potassium transport family.</text>
</comment>
<evidence type="ECO:0000256" key="6">
    <source>
        <dbReference type="ARBA" id="ARBA00022958"/>
    </source>
</evidence>
<dbReference type="RefSeq" id="XP_013275475.1">
    <property type="nucleotide sequence ID" value="XM_013420021.1"/>
</dbReference>
<feature type="region of interest" description="Disordered" evidence="10">
    <location>
        <begin position="106"/>
        <end position="181"/>
    </location>
</feature>
<evidence type="ECO:0000256" key="5">
    <source>
        <dbReference type="ARBA" id="ARBA00022692"/>
    </source>
</evidence>
<evidence type="ECO:0000313" key="13">
    <source>
        <dbReference type="Proteomes" id="UP000053617"/>
    </source>
</evidence>
<dbReference type="InterPro" id="IPR015958">
    <property type="entry name" value="Trk1_fungi"/>
</dbReference>
<feature type="transmembrane region" description="Helical" evidence="11">
    <location>
        <begin position="309"/>
        <end position="333"/>
    </location>
</feature>
<dbReference type="GO" id="GO:0005886">
    <property type="term" value="C:plasma membrane"/>
    <property type="evidence" value="ECO:0007669"/>
    <property type="project" value="InterPro"/>
</dbReference>
<comment type="subcellular location">
    <subcellularLocation>
        <location evidence="1">Membrane</location>
        <topology evidence="1">Multi-pass membrane protein</topology>
    </subcellularLocation>
</comment>
<evidence type="ECO:0000256" key="8">
    <source>
        <dbReference type="ARBA" id="ARBA00023065"/>
    </source>
</evidence>
<proteinExistence type="inferred from homology"/>
<dbReference type="PIRSF" id="PIRSF002450">
    <property type="entry name" value="K+_transpter_TRK"/>
    <property type="match status" value="1"/>
</dbReference>
<accession>A0A0D2IQT5</accession>
<evidence type="ECO:0000256" key="2">
    <source>
        <dbReference type="ARBA" id="ARBA00009137"/>
    </source>
</evidence>
<feature type="compositionally biased region" description="Basic and acidic residues" evidence="10">
    <location>
        <begin position="110"/>
        <end position="144"/>
    </location>
</feature>
<dbReference type="GO" id="GO:0140107">
    <property type="term" value="F:high-affinity potassium ion transmembrane transporter activity"/>
    <property type="evidence" value="ECO:0007669"/>
    <property type="project" value="TreeGrafter"/>
</dbReference>
<dbReference type="PANTHER" id="PTHR31064">
    <property type="entry name" value="POTASSIUM TRANSPORT PROTEIN DDB_G0292412-RELATED"/>
    <property type="match status" value="1"/>
</dbReference>
<dbReference type="OrthoDB" id="9999863at2759"/>
<keyword evidence="6" id="KW-0630">Potassium</keyword>
<keyword evidence="13" id="KW-1185">Reference proteome</keyword>
<keyword evidence="4" id="KW-0633">Potassium transport</keyword>
<dbReference type="VEuPathDB" id="FungiDB:Z518_02995"/>
<dbReference type="Proteomes" id="UP000053617">
    <property type="component" value="Unassembled WGS sequence"/>
</dbReference>
<evidence type="ECO:0000256" key="3">
    <source>
        <dbReference type="ARBA" id="ARBA00022448"/>
    </source>
</evidence>
<dbReference type="PANTHER" id="PTHR31064:SF5">
    <property type="entry name" value="POTASSIUM ION TRANSPORTER (EUROFUNG)"/>
    <property type="match status" value="1"/>
</dbReference>
<feature type="transmembrane region" description="Helical" evidence="11">
    <location>
        <begin position="12"/>
        <end position="31"/>
    </location>
</feature>
<evidence type="ECO:0000256" key="10">
    <source>
        <dbReference type="SAM" id="MobiDB-lite"/>
    </source>
</evidence>
<dbReference type="STRING" id="1442369.A0A0D2IQT5"/>
<dbReference type="EMBL" id="KN847476">
    <property type="protein sequence ID" value="KIX08339.1"/>
    <property type="molecule type" value="Genomic_DNA"/>
</dbReference>
<keyword evidence="9 11" id="KW-0472">Membrane</keyword>
<dbReference type="InterPro" id="IPR004773">
    <property type="entry name" value="K/Na_transp_Trk1/HKT1"/>
</dbReference>
<dbReference type="GO" id="GO:0030007">
    <property type="term" value="P:intracellular potassium ion homeostasis"/>
    <property type="evidence" value="ECO:0007669"/>
    <property type="project" value="InterPro"/>
</dbReference>
<evidence type="ECO:0000256" key="4">
    <source>
        <dbReference type="ARBA" id="ARBA00022538"/>
    </source>
</evidence>
<evidence type="ECO:0000256" key="11">
    <source>
        <dbReference type="SAM" id="Phobius"/>
    </source>
</evidence>
<dbReference type="GeneID" id="25291066"/>
<keyword evidence="3" id="KW-0813">Transport</keyword>
<feature type="transmembrane region" description="Helical" evidence="11">
    <location>
        <begin position="65"/>
        <end position="86"/>
    </location>
</feature>
<keyword evidence="5 11" id="KW-0812">Transmembrane</keyword>
<organism evidence="12 13">
    <name type="scientific">Rhinocladiella mackenziei CBS 650.93</name>
    <dbReference type="NCBI Taxonomy" id="1442369"/>
    <lineage>
        <taxon>Eukaryota</taxon>
        <taxon>Fungi</taxon>
        <taxon>Dikarya</taxon>
        <taxon>Ascomycota</taxon>
        <taxon>Pezizomycotina</taxon>
        <taxon>Eurotiomycetes</taxon>
        <taxon>Chaetothyriomycetidae</taxon>
        <taxon>Chaetothyriales</taxon>
        <taxon>Herpotrichiellaceae</taxon>
        <taxon>Rhinocladiella</taxon>
    </lineage>
</organism>
<evidence type="ECO:0000256" key="1">
    <source>
        <dbReference type="ARBA" id="ARBA00004141"/>
    </source>
</evidence>
<keyword evidence="8" id="KW-0406">Ion transport</keyword>
<dbReference type="AlphaFoldDB" id="A0A0D2IQT5"/>
<keyword evidence="7 11" id="KW-1133">Transmembrane helix</keyword>
<dbReference type="NCBIfam" id="TIGR00934">
    <property type="entry name" value="2a38euk"/>
    <property type="match status" value="1"/>
</dbReference>
<dbReference type="GO" id="GO:1990573">
    <property type="term" value="P:potassium ion import across plasma membrane"/>
    <property type="evidence" value="ECO:0007669"/>
    <property type="project" value="TreeGrafter"/>
</dbReference>
<feature type="transmembrane region" description="Helical" evidence="11">
    <location>
        <begin position="383"/>
        <end position="407"/>
    </location>
</feature>
<evidence type="ECO:0000313" key="12">
    <source>
        <dbReference type="EMBL" id="KIX08339.1"/>
    </source>
</evidence>
<sequence length="693" mass="77418">MWKPPINFITLHYAYILSLGLLGFIIIYPYGNLAAVDAYFFGVSASTESGLNTVDVKALKTYQQLVIYFSPILGNLGFVNIIVVVVRLRWFEKKFKNIARIQLRNRPNRSHGDDPGARPAARKDRPDQTREHKARELPVEENSRFQRATATGQTEEVKAEDALNPQKSPPQITFAPDSRKVSEKALYVPPPHERENGHPFVDVEKDPARSNATTLGRITSRDDSDDEDGITPAAPAHRHGLYMTYTKSLERVASSMFVLGATPSQSKARPSSPAQIKALSQAIEGGDDLHLSAEERDALGGIEYRALKLLFRIIVAYFFGLHLFGAISLAGWIETAPAKYREYIASQGQNKTWWAFYSGATMVNNLGFTLTPDSMSSFQDATFPMLLMTFLAFAGNTCYPVFLRLVIWTTSKLAPKNSSMQEPLAFLLDHPRRCYTLLFPSRPTWILFGILFVLNFIDVMLIIVLDLDNPAINNLAIGPRILAALFQAASSRHTGTSVFNLADVNPAVQFSLLAMMYIAVFPIAISIRASNVYEERSLGVYHSKEHEMDENNGRSYVLTHLRNQLSFDLWYIFLGVFCISIAESEKIMDPANPAFSVFPVIFEVVSAYGNVGLSLGHPTVLTSLCGKFTTFSKVVICSMMIRGRHRVLPYQLDRAIVLPSDRIDEKSGEELGKCSPSNVHVAHMVKIRRPHTK</sequence>
<dbReference type="InterPro" id="IPR051143">
    <property type="entry name" value="TrkH_K-transport"/>
</dbReference>
<feature type="transmembrane region" description="Helical" evidence="11">
    <location>
        <begin position="445"/>
        <end position="465"/>
    </location>
</feature>
<gene>
    <name evidence="12" type="ORF">Z518_02995</name>
</gene>
<reference evidence="12 13" key="1">
    <citation type="submission" date="2015-01" db="EMBL/GenBank/DDBJ databases">
        <title>The Genome Sequence of Rhinocladiella mackenzie CBS 650.93.</title>
        <authorList>
            <consortium name="The Broad Institute Genomics Platform"/>
            <person name="Cuomo C."/>
            <person name="de Hoog S."/>
            <person name="Gorbushina A."/>
            <person name="Stielow B."/>
            <person name="Teixiera M."/>
            <person name="Abouelleil A."/>
            <person name="Chapman S.B."/>
            <person name="Priest M."/>
            <person name="Young S.K."/>
            <person name="Wortman J."/>
            <person name="Nusbaum C."/>
            <person name="Birren B."/>
        </authorList>
    </citation>
    <scope>NUCLEOTIDE SEQUENCE [LARGE SCALE GENOMIC DNA]</scope>
    <source>
        <strain evidence="12 13">CBS 650.93</strain>
    </source>
</reference>